<dbReference type="SUPFAM" id="SSF81518">
    <property type="entry name" value="Subunit XI (6.4 kDa protein) of cytochrome bc1 complex (Ubiquinol-cytochrome c reductase)"/>
    <property type="match status" value="1"/>
</dbReference>
<dbReference type="PANTHER" id="PTHR15420">
    <property type="entry name" value="UBIQUINOL-CYTOCHROME C REDUCTASE COMPLEX 6.4 KD PROTEIN"/>
    <property type="match status" value="1"/>
</dbReference>
<dbReference type="InterPro" id="IPR029027">
    <property type="entry name" value="Single_a-helix_sf"/>
</dbReference>
<gene>
    <name evidence="2" type="primary">HaOG214999</name>
    <name evidence="2" type="ORF">B5X24_HaOG214999</name>
</gene>
<dbReference type="EMBL" id="KZ150479">
    <property type="protein sequence ID" value="PZC70734.1"/>
    <property type="molecule type" value="Genomic_DNA"/>
</dbReference>
<name>A0A2W1B9H0_HELAM</name>
<sequence>MTTRDDCQRYSNGILQTLRLDLVKSFKMLGRLGKKHVEIAASFATSAVGFGGAALVGLIYVTDWRRFCTVIPFYRGKFQHEQEEK</sequence>
<evidence type="ECO:0000313" key="3">
    <source>
        <dbReference type="Proteomes" id="UP000249218"/>
    </source>
</evidence>
<dbReference type="Pfam" id="PF08997">
    <property type="entry name" value="UCR_6-4kD"/>
    <property type="match status" value="1"/>
</dbReference>
<dbReference type="PANTHER" id="PTHR15420:SF2">
    <property type="entry name" value="CYTOCHROME B-C1 COMPLEX SUBUNIT 10"/>
    <property type="match status" value="1"/>
</dbReference>
<accession>A0A2W1B9H0</accession>
<protein>
    <recommendedName>
        <fullName evidence="4">Cytochrome b-c1 complex subunit 10</fullName>
    </recommendedName>
</protein>
<evidence type="ECO:0008006" key="4">
    <source>
        <dbReference type="Google" id="ProtNLM"/>
    </source>
</evidence>
<proteinExistence type="predicted"/>
<keyword evidence="1" id="KW-1133">Transmembrane helix</keyword>
<dbReference type="AlphaFoldDB" id="A0A2W1B9H0"/>
<keyword evidence="3" id="KW-1185">Reference proteome</keyword>
<organism evidence="2 3">
    <name type="scientific">Helicoverpa armigera</name>
    <name type="common">Cotton bollworm</name>
    <name type="synonym">Heliothis armigera</name>
    <dbReference type="NCBI Taxonomy" id="29058"/>
    <lineage>
        <taxon>Eukaryota</taxon>
        <taxon>Metazoa</taxon>
        <taxon>Ecdysozoa</taxon>
        <taxon>Arthropoda</taxon>
        <taxon>Hexapoda</taxon>
        <taxon>Insecta</taxon>
        <taxon>Pterygota</taxon>
        <taxon>Neoptera</taxon>
        <taxon>Endopterygota</taxon>
        <taxon>Lepidoptera</taxon>
        <taxon>Glossata</taxon>
        <taxon>Ditrysia</taxon>
        <taxon>Noctuoidea</taxon>
        <taxon>Noctuidae</taxon>
        <taxon>Heliothinae</taxon>
        <taxon>Helicoverpa</taxon>
    </lineage>
</organism>
<keyword evidence="1" id="KW-0472">Membrane</keyword>
<evidence type="ECO:0000256" key="1">
    <source>
        <dbReference type="SAM" id="Phobius"/>
    </source>
</evidence>
<dbReference type="GO" id="GO:0005743">
    <property type="term" value="C:mitochondrial inner membrane"/>
    <property type="evidence" value="ECO:0007669"/>
    <property type="project" value="TreeGrafter"/>
</dbReference>
<feature type="transmembrane region" description="Helical" evidence="1">
    <location>
        <begin position="39"/>
        <end position="61"/>
    </location>
</feature>
<dbReference type="Gene3D" id="1.20.5.220">
    <property type="match status" value="1"/>
</dbReference>
<dbReference type="Proteomes" id="UP000249218">
    <property type="component" value="Unassembled WGS sequence"/>
</dbReference>
<reference evidence="2 3" key="1">
    <citation type="journal article" date="2017" name="BMC Biol.">
        <title>Genomic innovations, transcriptional plasticity and gene loss underlying the evolution and divergence of two highly polyphagous and invasive Helicoverpa pest species.</title>
        <authorList>
            <person name="Pearce S.L."/>
            <person name="Clarke D.F."/>
            <person name="East P.D."/>
            <person name="Elfekih S."/>
            <person name="Gordon K.H."/>
            <person name="Jermiin L.S."/>
            <person name="McGaughran A."/>
            <person name="Oakeshott J.G."/>
            <person name="Papanikolaou A."/>
            <person name="Perera O.P."/>
            <person name="Rane R.V."/>
            <person name="Richards S."/>
            <person name="Tay W.T."/>
            <person name="Walsh T.K."/>
            <person name="Anderson A."/>
            <person name="Anderson C.J."/>
            <person name="Asgari S."/>
            <person name="Board P.G."/>
            <person name="Bretschneider A."/>
            <person name="Campbell P.M."/>
            <person name="Chertemps T."/>
            <person name="Christeller J.T."/>
            <person name="Coppin C.W."/>
            <person name="Downes S.J."/>
            <person name="Duan G."/>
            <person name="Farnsworth C.A."/>
            <person name="Good R.T."/>
            <person name="Han L.B."/>
            <person name="Han Y.C."/>
            <person name="Hatje K."/>
            <person name="Horne I."/>
            <person name="Huang Y.P."/>
            <person name="Hughes D.S."/>
            <person name="Jacquin-Joly E."/>
            <person name="James W."/>
            <person name="Jhangiani S."/>
            <person name="Kollmar M."/>
            <person name="Kuwar S.S."/>
            <person name="Li S."/>
            <person name="Liu N.Y."/>
            <person name="Maibeche M.T."/>
            <person name="Miller J.R."/>
            <person name="Montagne N."/>
            <person name="Perry T."/>
            <person name="Qu J."/>
            <person name="Song S.V."/>
            <person name="Sutton G.G."/>
            <person name="Vogel H."/>
            <person name="Walenz B.P."/>
            <person name="Xu W."/>
            <person name="Zhang H.J."/>
            <person name="Zou Z."/>
            <person name="Batterham P."/>
            <person name="Edwards O.R."/>
            <person name="Feyereisen R."/>
            <person name="Gibbs R.A."/>
            <person name="Heckel D.G."/>
            <person name="McGrath A."/>
            <person name="Robin C."/>
            <person name="Scherer S.E."/>
            <person name="Worley K.C."/>
            <person name="Wu Y.D."/>
        </authorList>
    </citation>
    <scope>NUCLEOTIDE SEQUENCE [LARGE SCALE GENOMIC DNA]</scope>
    <source>
        <strain evidence="2">Harm_GR_Male_#8</strain>
        <tissue evidence="2">Whole organism</tissue>
    </source>
</reference>
<evidence type="ECO:0000313" key="2">
    <source>
        <dbReference type="EMBL" id="PZC70734.1"/>
    </source>
</evidence>
<dbReference type="GO" id="GO:0006122">
    <property type="term" value="P:mitochondrial electron transport, ubiquinol to cytochrome c"/>
    <property type="evidence" value="ECO:0007669"/>
    <property type="project" value="InterPro"/>
</dbReference>
<dbReference type="InterPro" id="IPR015089">
    <property type="entry name" value="UQCR"/>
</dbReference>
<keyword evidence="1" id="KW-0812">Transmembrane</keyword>